<evidence type="ECO:0000313" key="1">
    <source>
        <dbReference type="EMBL" id="MPM32940.1"/>
    </source>
</evidence>
<gene>
    <name evidence="1" type="ORF">SDC9_79507</name>
</gene>
<sequence>MSKNFYRIPIEVLNIPNNYSIKYDVSIIESVVLNGNSSLLSGMLGQEITASINLEGLVEGEYDVPVQLRYPAGLNLVAVQPHKVHVTLVGSVSRVMDVQIVTQGLPDITGVLPVISYKPETVLLEGPRTSLEKVARSVVIVNLTGKLSNFEQAMDVQVLDANGLVVNDVTVQPSMISVTVLFRPMKTVTLKLDDDFVLPEGWVLTKVDINHPEVEIMGEQSELNKVAILEIMPEPFTLTEEEKTKLELSKKLKANIILPAGSLISVRDEKAIEVTLYLRKS</sequence>
<protein>
    <recommendedName>
        <fullName evidence="2">CdaA regulatory protein CdaR</fullName>
    </recommendedName>
</protein>
<dbReference type="PANTHER" id="PTHR37804:SF1">
    <property type="entry name" value="CDAA REGULATORY PROTEIN CDAR"/>
    <property type="match status" value="1"/>
</dbReference>
<dbReference type="PANTHER" id="PTHR37804">
    <property type="entry name" value="CDAA REGULATORY PROTEIN CDAR"/>
    <property type="match status" value="1"/>
</dbReference>
<dbReference type="EMBL" id="VSSQ01006509">
    <property type="protein sequence ID" value="MPM32940.1"/>
    <property type="molecule type" value="Genomic_DNA"/>
</dbReference>
<reference evidence="1" key="1">
    <citation type="submission" date="2019-08" db="EMBL/GenBank/DDBJ databases">
        <authorList>
            <person name="Kucharzyk K."/>
            <person name="Murdoch R.W."/>
            <person name="Higgins S."/>
            <person name="Loffler F."/>
        </authorList>
    </citation>
    <scope>NUCLEOTIDE SEQUENCE</scope>
</reference>
<name>A0A644YWF9_9ZZZZ</name>
<dbReference type="Gene3D" id="2.170.120.40">
    <property type="entry name" value="YbbR-like domain"/>
    <property type="match status" value="1"/>
</dbReference>
<accession>A0A644YWF9</accession>
<dbReference type="Pfam" id="PF07949">
    <property type="entry name" value="YbbR"/>
    <property type="match status" value="2"/>
</dbReference>
<dbReference type="InterPro" id="IPR053154">
    <property type="entry name" value="c-di-AMP_regulator"/>
</dbReference>
<organism evidence="1">
    <name type="scientific">bioreactor metagenome</name>
    <dbReference type="NCBI Taxonomy" id="1076179"/>
    <lineage>
        <taxon>unclassified sequences</taxon>
        <taxon>metagenomes</taxon>
        <taxon>ecological metagenomes</taxon>
    </lineage>
</organism>
<dbReference type="InterPro" id="IPR012505">
    <property type="entry name" value="YbbR"/>
</dbReference>
<dbReference type="AlphaFoldDB" id="A0A644YWF9"/>
<dbReference type="Gene3D" id="2.170.120.30">
    <property type="match status" value="1"/>
</dbReference>
<comment type="caution">
    <text evidence="1">The sequence shown here is derived from an EMBL/GenBank/DDBJ whole genome shotgun (WGS) entry which is preliminary data.</text>
</comment>
<proteinExistence type="predicted"/>
<evidence type="ECO:0008006" key="2">
    <source>
        <dbReference type="Google" id="ProtNLM"/>
    </source>
</evidence>